<feature type="domain" description="VOC" evidence="1">
    <location>
        <begin position="5"/>
        <end position="129"/>
    </location>
</feature>
<name>D1BBY8_SANKS</name>
<organism evidence="2 3">
    <name type="scientific">Sanguibacter keddieii (strain ATCC 51767 / DSM 10542 / NCFB 3025 / ST-74)</name>
    <dbReference type="NCBI Taxonomy" id="446469"/>
    <lineage>
        <taxon>Bacteria</taxon>
        <taxon>Bacillati</taxon>
        <taxon>Actinomycetota</taxon>
        <taxon>Actinomycetes</taxon>
        <taxon>Micrococcales</taxon>
        <taxon>Sanguibacteraceae</taxon>
        <taxon>Sanguibacter</taxon>
    </lineage>
</organism>
<reference evidence="2 3" key="1">
    <citation type="journal article" date="2009" name="Stand. Genomic Sci.">
        <title>Complete genome sequence of Sanguibacter keddieii type strain (ST-74).</title>
        <authorList>
            <person name="Ivanova N."/>
            <person name="Sikorski J."/>
            <person name="Sims D."/>
            <person name="Brettin T."/>
            <person name="Detter J.C."/>
            <person name="Han C."/>
            <person name="Lapidus A."/>
            <person name="Copeland A."/>
            <person name="Glavina Del Rio T."/>
            <person name="Nolan M."/>
            <person name="Chen F."/>
            <person name="Lucas S."/>
            <person name="Tice H."/>
            <person name="Cheng J.F."/>
            <person name="Bruce D."/>
            <person name="Goodwin L."/>
            <person name="Pitluck S."/>
            <person name="Pati A."/>
            <person name="Mavromatis K."/>
            <person name="Chen A."/>
            <person name="Palaniappan K."/>
            <person name="D'haeseleer P."/>
            <person name="Chain P."/>
            <person name="Bristow J."/>
            <person name="Eisen J.A."/>
            <person name="Markowitz V."/>
            <person name="Hugenholtz P."/>
            <person name="Goker M."/>
            <person name="Pukall R."/>
            <person name="Klenk H.P."/>
            <person name="Kyrpides N.C."/>
        </authorList>
    </citation>
    <scope>NUCLEOTIDE SEQUENCE [LARGE SCALE GENOMIC DNA]</scope>
    <source>
        <strain evidence="3">ATCC 51767 / DSM 10542 / NCFB 3025 / ST-74</strain>
    </source>
</reference>
<dbReference type="InterPro" id="IPR029068">
    <property type="entry name" value="Glyas_Bleomycin-R_OHBP_Dase"/>
</dbReference>
<dbReference type="KEGG" id="ske:Sked_08170"/>
<evidence type="ECO:0000313" key="3">
    <source>
        <dbReference type="Proteomes" id="UP000000322"/>
    </source>
</evidence>
<evidence type="ECO:0000259" key="1">
    <source>
        <dbReference type="PROSITE" id="PS51819"/>
    </source>
</evidence>
<proteinExistence type="predicted"/>
<sequence length="144" mass="15510">MTSHSMIFVNLPVTDLAASRAFWTTLGYPINETFSDDNALSVVLGDTITVMLLKTEYFQTFTSLPVGDAKTSTQTLLALSSESRAAVDSLVEAAVAAGATEPREPQDLGFMFQRTFSDLDGHTWEITWMDPSGYSGDAADGSAQ</sequence>
<dbReference type="InterPro" id="IPR037523">
    <property type="entry name" value="VOC_core"/>
</dbReference>
<dbReference type="InterPro" id="IPR053863">
    <property type="entry name" value="Glyoxy/Ble-like_N"/>
</dbReference>
<protein>
    <submittedName>
        <fullName evidence="2">Predicted lactoylglutathione lyase</fullName>
    </submittedName>
</protein>
<dbReference type="GO" id="GO:0016829">
    <property type="term" value="F:lyase activity"/>
    <property type="evidence" value="ECO:0007669"/>
    <property type="project" value="UniProtKB-KW"/>
</dbReference>
<evidence type="ECO:0000313" key="2">
    <source>
        <dbReference type="EMBL" id="ACZ20768.1"/>
    </source>
</evidence>
<dbReference type="STRING" id="446469.Sked_08170"/>
<dbReference type="PANTHER" id="PTHR36503">
    <property type="entry name" value="BLR2520 PROTEIN"/>
    <property type="match status" value="1"/>
</dbReference>
<dbReference type="Proteomes" id="UP000000322">
    <property type="component" value="Chromosome"/>
</dbReference>
<dbReference type="OrthoDB" id="4265398at2"/>
<gene>
    <name evidence="2" type="ordered locus">Sked_08170</name>
</gene>
<dbReference type="RefSeq" id="WP_012865837.1">
    <property type="nucleotide sequence ID" value="NC_013521.1"/>
</dbReference>
<dbReference type="EMBL" id="CP001819">
    <property type="protein sequence ID" value="ACZ20768.1"/>
    <property type="molecule type" value="Genomic_DNA"/>
</dbReference>
<keyword evidence="3" id="KW-1185">Reference proteome</keyword>
<dbReference type="HOGENOM" id="CLU_046006_21_0_11"/>
<dbReference type="Pfam" id="PF22677">
    <property type="entry name" value="Ble-like_N"/>
    <property type="match status" value="1"/>
</dbReference>
<accession>D1BBY8</accession>
<keyword evidence="2" id="KW-0456">Lyase</keyword>
<dbReference type="eggNOG" id="COG3607">
    <property type="taxonomic scope" value="Bacteria"/>
</dbReference>
<dbReference type="AlphaFoldDB" id="D1BBY8"/>
<dbReference type="Gene3D" id="3.10.180.10">
    <property type="entry name" value="2,3-Dihydroxybiphenyl 1,2-Dioxygenase, domain 1"/>
    <property type="match status" value="1"/>
</dbReference>
<dbReference type="PANTHER" id="PTHR36503:SF2">
    <property type="entry name" value="BLR2408 PROTEIN"/>
    <property type="match status" value="1"/>
</dbReference>
<dbReference type="SUPFAM" id="SSF54593">
    <property type="entry name" value="Glyoxalase/Bleomycin resistance protein/Dihydroxybiphenyl dioxygenase"/>
    <property type="match status" value="1"/>
</dbReference>
<dbReference type="PROSITE" id="PS51819">
    <property type="entry name" value="VOC"/>
    <property type="match status" value="1"/>
</dbReference>